<sequence length="161" mass="17023">MPVKGSKAAPAEAVARATVRQERARGSGGGGECKTARAPARVAGELDRMKTVANAKSVSVPLGKYFKMKAHSDIAAKQNKSAGNIVDTGKILESNKNILNGNFLAEQEDGGVHKDPLQAVNTGPTPTLTPARINLPMEEMAEVVYCMRRAGSLKQVTILLL</sequence>
<accession>A0AAV7UL94</accession>
<comment type="caution">
    <text evidence="2">The sequence shown here is derived from an EMBL/GenBank/DDBJ whole genome shotgun (WGS) entry which is preliminary data.</text>
</comment>
<evidence type="ECO:0000256" key="1">
    <source>
        <dbReference type="SAM" id="MobiDB-lite"/>
    </source>
</evidence>
<protein>
    <submittedName>
        <fullName evidence="2">Uncharacterized protein</fullName>
    </submittedName>
</protein>
<dbReference type="Proteomes" id="UP001066276">
    <property type="component" value="Chromosome 3_1"/>
</dbReference>
<keyword evidence="3" id="KW-1185">Reference proteome</keyword>
<name>A0AAV7UL94_PLEWA</name>
<feature type="compositionally biased region" description="Low complexity" evidence="1">
    <location>
        <begin position="8"/>
        <end position="17"/>
    </location>
</feature>
<feature type="region of interest" description="Disordered" evidence="1">
    <location>
        <begin position="1"/>
        <end position="36"/>
    </location>
</feature>
<evidence type="ECO:0000313" key="3">
    <source>
        <dbReference type="Proteomes" id="UP001066276"/>
    </source>
</evidence>
<gene>
    <name evidence="2" type="ORF">NDU88_006512</name>
</gene>
<proteinExistence type="predicted"/>
<dbReference type="AlphaFoldDB" id="A0AAV7UL94"/>
<organism evidence="2 3">
    <name type="scientific">Pleurodeles waltl</name>
    <name type="common">Iberian ribbed newt</name>
    <dbReference type="NCBI Taxonomy" id="8319"/>
    <lineage>
        <taxon>Eukaryota</taxon>
        <taxon>Metazoa</taxon>
        <taxon>Chordata</taxon>
        <taxon>Craniata</taxon>
        <taxon>Vertebrata</taxon>
        <taxon>Euteleostomi</taxon>
        <taxon>Amphibia</taxon>
        <taxon>Batrachia</taxon>
        <taxon>Caudata</taxon>
        <taxon>Salamandroidea</taxon>
        <taxon>Salamandridae</taxon>
        <taxon>Pleurodelinae</taxon>
        <taxon>Pleurodeles</taxon>
    </lineage>
</organism>
<evidence type="ECO:0000313" key="2">
    <source>
        <dbReference type="EMBL" id="KAJ1189770.1"/>
    </source>
</evidence>
<dbReference type="EMBL" id="JANPWB010000005">
    <property type="protein sequence ID" value="KAJ1189770.1"/>
    <property type="molecule type" value="Genomic_DNA"/>
</dbReference>
<reference evidence="2" key="1">
    <citation type="journal article" date="2022" name="bioRxiv">
        <title>Sequencing and chromosome-scale assembly of the giantPleurodeles waltlgenome.</title>
        <authorList>
            <person name="Brown T."/>
            <person name="Elewa A."/>
            <person name="Iarovenko S."/>
            <person name="Subramanian E."/>
            <person name="Araus A.J."/>
            <person name="Petzold A."/>
            <person name="Susuki M."/>
            <person name="Suzuki K.-i.T."/>
            <person name="Hayashi T."/>
            <person name="Toyoda A."/>
            <person name="Oliveira C."/>
            <person name="Osipova E."/>
            <person name="Leigh N.D."/>
            <person name="Simon A."/>
            <person name="Yun M.H."/>
        </authorList>
    </citation>
    <scope>NUCLEOTIDE SEQUENCE</scope>
    <source>
        <strain evidence="2">20211129_DDA</strain>
        <tissue evidence="2">Liver</tissue>
    </source>
</reference>